<dbReference type="OrthoDB" id="10039147at2759"/>
<protein>
    <recommendedName>
        <fullName evidence="9">DUF1682-domain-containing protein</fullName>
    </recommendedName>
</protein>
<feature type="compositionally biased region" description="Basic and acidic residues" evidence="5">
    <location>
        <begin position="340"/>
        <end position="383"/>
    </location>
</feature>
<evidence type="ECO:0000256" key="2">
    <source>
        <dbReference type="ARBA" id="ARBA00022692"/>
    </source>
</evidence>
<feature type="compositionally biased region" description="Basic residues" evidence="5">
    <location>
        <begin position="384"/>
        <end position="398"/>
    </location>
</feature>
<evidence type="ECO:0000256" key="1">
    <source>
        <dbReference type="ARBA" id="ARBA00004167"/>
    </source>
</evidence>
<dbReference type="InterPro" id="IPR012879">
    <property type="entry name" value="CCDC47"/>
</dbReference>
<evidence type="ECO:0000256" key="3">
    <source>
        <dbReference type="ARBA" id="ARBA00022989"/>
    </source>
</evidence>
<dbReference type="PANTHER" id="PTHR12883:SF0">
    <property type="entry name" value="PAT COMPLEX SUBUNIT CCDC47"/>
    <property type="match status" value="1"/>
</dbReference>
<evidence type="ECO:0000256" key="6">
    <source>
        <dbReference type="SAM" id="Phobius"/>
    </source>
</evidence>
<evidence type="ECO:0000256" key="4">
    <source>
        <dbReference type="ARBA" id="ARBA00023136"/>
    </source>
</evidence>
<comment type="subcellular location">
    <subcellularLocation>
        <location evidence="1">Membrane</location>
        <topology evidence="1">Single-pass membrane protein</topology>
    </subcellularLocation>
</comment>
<evidence type="ECO:0000313" key="8">
    <source>
        <dbReference type="Proteomes" id="UP001140091"/>
    </source>
</evidence>
<reference evidence="7" key="1">
    <citation type="submission" date="2022-06" db="EMBL/GenBank/DDBJ databases">
        <title>Genome Sequence of Candolleomyces eurysporus.</title>
        <authorList>
            <person name="Buettner E."/>
        </authorList>
    </citation>
    <scope>NUCLEOTIDE SEQUENCE</scope>
    <source>
        <strain evidence="7">VTCC 930004</strain>
    </source>
</reference>
<gene>
    <name evidence="7" type="ORF">H1R20_g5390</name>
</gene>
<dbReference type="GO" id="GO:0005783">
    <property type="term" value="C:endoplasmic reticulum"/>
    <property type="evidence" value="ECO:0007669"/>
    <property type="project" value="InterPro"/>
</dbReference>
<keyword evidence="8" id="KW-1185">Reference proteome</keyword>
<evidence type="ECO:0000256" key="5">
    <source>
        <dbReference type="SAM" id="MobiDB-lite"/>
    </source>
</evidence>
<feature type="non-terminal residue" evidence="7">
    <location>
        <position position="398"/>
    </location>
</feature>
<dbReference type="GO" id="GO:0005509">
    <property type="term" value="F:calcium ion binding"/>
    <property type="evidence" value="ECO:0007669"/>
    <property type="project" value="InterPro"/>
</dbReference>
<keyword evidence="4 6" id="KW-0472">Membrane</keyword>
<keyword evidence="2 6" id="KW-0812">Transmembrane</keyword>
<sequence>MSTTRFMPVNHVCMPVSAFIVESWSRNRLGICLSSQTFWLALRLPPVVTPEEYDGWEYRWKFFVFRPATLKTEGYLVLGFLVYVLFTFYGIARNSSKAKNWFNAHLPFYERQFSKPQSKNGLISDGYSDYFIFSTGRRHIASLHSVLTLRPRHDLFQILYQTLWTLIDLHYHPEDEVQLDFKLAPGTLPHDFVWAIVAKNDLLSVKKDRWDLTFTKTTDNPALPPTLSVMSEFADVTENILKPVGSFSIIEVLRDPKIEPYFRSLSVTDQPRTRPAVPVPAENREKHVILNLRLPSNPADTVSLVSSVFQFVDNLTKLNLRPETKIKLKKAREETAKLIKEEEEKEAREEQLDQKAADKRKARDERIAKLSAADQKKELDRERKRNMRKAQGKVAIRK</sequence>
<keyword evidence="3 6" id="KW-1133">Transmembrane helix</keyword>
<evidence type="ECO:0008006" key="9">
    <source>
        <dbReference type="Google" id="ProtNLM"/>
    </source>
</evidence>
<dbReference type="PANTHER" id="PTHR12883">
    <property type="entry name" value="ADIPOCYTE-SPECIFIC PROTEIN 4-RELATED"/>
    <property type="match status" value="1"/>
</dbReference>
<dbReference type="Proteomes" id="UP001140091">
    <property type="component" value="Unassembled WGS sequence"/>
</dbReference>
<dbReference type="Pfam" id="PF07946">
    <property type="entry name" value="CCDC47"/>
    <property type="match status" value="1"/>
</dbReference>
<feature type="transmembrane region" description="Helical" evidence="6">
    <location>
        <begin position="74"/>
        <end position="92"/>
    </location>
</feature>
<dbReference type="AlphaFoldDB" id="A0A9W8JBM7"/>
<organism evidence="7 8">
    <name type="scientific">Candolleomyces eurysporus</name>
    <dbReference type="NCBI Taxonomy" id="2828524"/>
    <lineage>
        <taxon>Eukaryota</taxon>
        <taxon>Fungi</taxon>
        <taxon>Dikarya</taxon>
        <taxon>Basidiomycota</taxon>
        <taxon>Agaricomycotina</taxon>
        <taxon>Agaricomycetes</taxon>
        <taxon>Agaricomycetidae</taxon>
        <taxon>Agaricales</taxon>
        <taxon>Agaricineae</taxon>
        <taxon>Psathyrellaceae</taxon>
        <taxon>Candolleomyces</taxon>
    </lineage>
</organism>
<feature type="region of interest" description="Disordered" evidence="5">
    <location>
        <begin position="340"/>
        <end position="398"/>
    </location>
</feature>
<dbReference type="GO" id="GO:0016020">
    <property type="term" value="C:membrane"/>
    <property type="evidence" value="ECO:0007669"/>
    <property type="project" value="UniProtKB-SubCell"/>
</dbReference>
<name>A0A9W8JBM7_9AGAR</name>
<dbReference type="EMBL" id="JANBPK010000806">
    <property type="protein sequence ID" value="KAJ2931692.1"/>
    <property type="molecule type" value="Genomic_DNA"/>
</dbReference>
<comment type="caution">
    <text evidence="7">The sequence shown here is derived from an EMBL/GenBank/DDBJ whole genome shotgun (WGS) entry which is preliminary data.</text>
</comment>
<accession>A0A9W8JBM7</accession>
<dbReference type="GO" id="GO:0032469">
    <property type="term" value="P:endoplasmic reticulum calcium ion homeostasis"/>
    <property type="evidence" value="ECO:0007669"/>
    <property type="project" value="InterPro"/>
</dbReference>
<proteinExistence type="predicted"/>
<evidence type="ECO:0000313" key="7">
    <source>
        <dbReference type="EMBL" id="KAJ2931692.1"/>
    </source>
</evidence>